<dbReference type="AlphaFoldDB" id="M1DY21"/>
<reference evidence="2" key="2">
    <citation type="submission" date="2015-06" db="UniProtKB">
        <authorList>
            <consortium name="EnsemblPlants"/>
        </authorList>
    </citation>
    <scope>IDENTIFICATION</scope>
    <source>
        <strain evidence="2">DM1-3 516 R44</strain>
    </source>
</reference>
<feature type="region of interest" description="Disordered" evidence="1">
    <location>
        <begin position="13"/>
        <end position="66"/>
    </location>
</feature>
<evidence type="ECO:0000256" key="1">
    <source>
        <dbReference type="SAM" id="MobiDB-lite"/>
    </source>
</evidence>
<protein>
    <recommendedName>
        <fullName evidence="4">Integrase core domain containing protein</fullName>
    </recommendedName>
</protein>
<feature type="compositionally biased region" description="Polar residues" evidence="1">
    <location>
        <begin position="98"/>
        <end position="114"/>
    </location>
</feature>
<sequence length="142" mass="15335">MFDIQGDDTVLGALFSGDDAEEQPESACARGKRHRSSHKTKLTEEEKASKRQRKQEKKAQKASIIDEQLRQQRAREMVVGASSSIPVSEVLPTVADDVSTTEGAVRPTDSTTEGAMTKYEGTTKGDPTVAIAKFGKPDPPAC</sequence>
<dbReference type="HOGENOM" id="CLU_028647_6_1_1"/>
<evidence type="ECO:0000313" key="3">
    <source>
        <dbReference type="Proteomes" id="UP000011115"/>
    </source>
</evidence>
<reference evidence="3" key="1">
    <citation type="journal article" date="2011" name="Nature">
        <title>Genome sequence and analysis of the tuber crop potato.</title>
        <authorList>
            <consortium name="The Potato Genome Sequencing Consortium"/>
        </authorList>
    </citation>
    <scope>NUCLEOTIDE SEQUENCE [LARGE SCALE GENOMIC DNA]</scope>
    <source>
        <strain evidence="3">cv. DM1-3 516 R44</strain>
    </source>
</reference>
<dbReference type="InParanoid" id="M1DY21"/>
<evidence type="ECO:0008006" key="4">
    <source>
        <dbReference type="Google" id="ProtNLM"/>
    </source>
</evidence>
<dbReference type="Gramene" id="PGSC0003DMT400096255">
    <property type="protein sequence ID" value="PGSC0003DMT400096255"/>
    <property type="gene ID" value="PGSC0003DMG400045826"/>
</dbReference>
<dbReference type="PaxDb" id="4113-PGSC0003DMT400096255"/>
<feature type="region of interest" description="Disordered" evidence="1">
    <location>
        <begin position="93"/>
        <end position="142"/>
    </location>
</feature>
<keyword evidence="3" id="KW-1185">Reference proteome</keyword>
<dbReference type="Proteomes" id="UP000011115">
    <property type="component" value="Unassembled WGS sequence"/>
</dbReference>
<dbReference type="EnsemblPlants" id="PGSC0003DMT400096255">
    <property type="protein sequence ID" value="PGSC0003DMT400096255"/>
    <property type="gene ID" value="PGSC0003DMG400045826"/>
</dbReference>
<accession>M1DY21</accession>
<name>M1DY21_SOLTU</name>
<proteinExistence type="predicted"/>
<evidence type="ECO:0000313" key="2">
    <source>
        <dbReference type="EnsemblPlants" id="PGSC0003DMT400096255"/>
    </source>
</evidence>
<feature type="compositionally biased region" description="Basic residues" evidence="1">
    <location>
        <begin position="30"/>
        <end position="40"/>
    </location>
</feature>
<organism evidence="2 3">
    <name type="scientific">Solanum tuberosum</name>
    <name type="common">Potato</name>
    <dbReference type="NCBI Taxonomy" id="4113"/>
    <lineage>
        <taxon>Eukaryota</taxon>
        <taxon>Viridiplantae</taxon>
        <taxon>Streptophyta</taxon>
        <taxon>Embryophyta</taxon>
        <taxon>Tracheophyta</taxon>
        <taxon>Spermatophyta</taxon>
        <taxon>Magnoliopsida</taxon>
        <taxon>eudicotyledons</taxon>
        <taxon>Gunneridae</taxon>
        <taxon>Pentapetalae</taxon>
        <taxon>asterids</taxon>
        <taxon>lamiids</taxon>
        <taxon>Solanales</taxon>
        <taxon>Solanaceae</taxon>
        <taxon>Solanoideae</taxon>
        <taxon>Solaneae</taxon>
        <taxon>Solanum</taxon>
    </lineage>
</organism>